<feature type="compositionally biased region" description="Basic and acidic residues" evidence="5">
    <location>
        <begin position="187"/>
        <end position="200"/>
    </location>
</feature>
<keyword evidence="4 6" id="KW-0472">Membrane</keyword>
<evidence type="ECO:0000256" key="3">
    <source>
        <dbReference type="ARBA" id="ARBA00022989"/>
    </source>
</evidence>
<keyword evidence="2 6" id="KW-0812">Transmembrane</keyword>
<feature type="compositionally biased region" description="Low complexity" evidence="5">
    <location>
        <begin position="167"/>
        <end position="183"/>
    </location>
</feature>
<evidence type="ECO:0000256" key="2">
    <source>
        <dbReference type="ARBA" id="ARBA00022692"/>
    </source>
</evidence>
<evidence type="ECO:0000313" key="7">
    <source>
        <dbReference type="EMBL" id="SDD90592.1"/>
    </source>
</evidence>
<sequence>MMENWPVNPVDIVVLIILVISGALAFFRGFVHEVLGIGAWIGAILAAIYGLPHAQPYVRQYIPIDWAADLAAVIVIFLGVLLVLSFITAVIARRVQESALNTVDRTLGFLFGLARGGVIVVVLYIAASWLVPPDTQPVWVQQARSMPTIQQGAQALVALVPEDLIPGEEGTPAEPGAEAPGTGLLDRTIRDDLMRSDESGRTGANQ</sequence>
<reference evidence="7 8" key="1">
    <citation type="submission" date="2016-10" db="EMBL/GenBank/DDBJ databases">
        <authorList>
            <person name="de Groot N.N."/>
        </authorList>
    </citation>
    <scope>NUCLEOTIDE SEQUENCE [LARGE SCALE GENOMIC DNA]</scope>
    <source>
        <strain evidence="7 8">ATCC 700224</strain>
    </source>
</reference>
<evidence type="ECO:0000256" key="4">
    <source>
        <dbReference type="ARBA" id="ARBA00023136"/>
    </source>
</evidence>
<feature type="transmembrane region" description="Helical" evidence="6">
    <location>
        <begin position="71"/>
        <end position="95"/>
    </location>
</feature>
<comment type="subcellular location">
    <subcellularLocation>
        <location evidence="1">Membrane</location>
        <topology evidence="1">Multi-pass membrane protein</topology>
    </subcellularLocation>
</comment>
<evidence type="ECO:0000256" key="5">
    <source>
        <dbReference type="SAM" id="MobiDB-lite"/>
    </source>
</evidence>
<name>A0A1G6YJW9_9PROT</name>
<gene>
    <name evidence="7" type="ORF">SAMN05421720_10238</name>
</gene>
<dbReference type="InterPro" id="IPR003825">
    <property type="entry name" value="Colicin-V_CvpA"/>
</dbReference>
<dbReference type="PANTHER" id="PTHR36926:SF1">
    <property type="entry name" value="COLICIN V PRODUCTION PROTEIN"/>
    <property type="match status" value="1"/>
</dbReference>
<dbReference type="STRING" id="69960.SAMN05421720_10238"/>
<accession>A0A1G6YJW9</accession>
<dbReference type="Proteomes" id="UP000199412">
    <property type="component" value="Unassembled WGS sequence"/>
</dbReference>
<dbReference type="OrthoDB" id="9806894at2"/>
<proteinExistence type="predicted"/>
<dbReference type="GO" id="GO:0016020">
    <property type="term" value="C:membrane"/>
    <property type="evidence" value="ECO:0007669"/>
    <property type="project" value="UniProtKB-SubCell"/>
</dbReference>
<organism evidence="7 8">
    <name type="scientific">Rhodospira trueperi</name>
    <dbReference type="NCBI Taxonomy" id="69960"/>
    <lineage>
        <taxon>Bacteria</taxon>
        <taxon>Pseudomonadati</taxon>
        <taxon>Pseudomonadota</taxon>
        <taxon>Alphaproteobacteria</taxon>
        <taxon>Rhodospirillales</taxon>
        <taxon>Rhodospirillaceae</taxon>
        <taxon>Rhodospira</taxon>
    </lineage>
</organism>
<keyword evidence="8" id="KW-1185">Reference proteome</keyword>
<feature type="region of interest" description="Disordered" evidence="5">
    <location>
        <begin position="166"/>
        <end position="206"/>
    </location>
</feature>
<protein>
    <submittedName>
        <fullName evidence="7">Membrane protein required for colicin V production</fullName>
    </submittedName>
</protein>
<feature type="transmembrane region" description="Helical" evidence="6">
    <location>
        <begin position="34"/>
        <end position="51"/>
    </location>
</feature>
<evidence type="ECO:0000256" key="6">
    <source>
        <dbReference type="SAM" id="Phobius"/>
    </source>
</evidence>
<dbReference type="RefSeq" id="WP_092782282.1">
    <property type="nucleotide sequence ID" value="NZ_FNAP01000002.1"/>
</dbReference>
<evidence type="ECO:0000256" key="1">
    <source>
        <dbReference type="ARBA" id="ARBA00004141"/>
    </source>
</evidence>
<feature type="transmembrane region" description="Helical" evidence="6">
    <location>
        <begin position="107"/>
        <end position="131"/>
    </location>
</feature>
<dbReference type="InterPro" id="IPR052719">
    <property type="entry name" value="CvpA-like"/>
</dbReference>
<dbReference type="GO" id="GO:0009403">
    <property type="term" value="P:toxin biosynthetic process"/>
    <property type="evidence" value="ECO:0007669"/>
    <property type="project" value="InterPro"/>
</dbReference>
<keyword evidence="3 6" id="KW-1133">Transmembrane helix</keyword>
<dbReference type="PANTHER" id="PTHR36926">
    <property type="entry name" value="COLICIN V PRODUCTION PROTEIN"/>
    <property type="match status" value="1"/>
</dbReference>
<feature type="transmembrane region" description="Helical" evidence="6">
    <location>
        <begin position="6"/>
        <end position="27"/>
    </location>
</feature>
<dbReference type="Pfam" id="PF02674">
    <property type="entry name" value="Colicin_V"/>
    <property type="match status" value="1"/>
</dbReference>
<dbReference type="AlphaFoldDB" id="A0A1G6YJW9"/>
<evidence type="ECO:0000313" key="8">
    <source>
        <dbReference type="Proteomes" id="UP000199412"/>
    </source>
</evidence>
<dbReference type="EMBL" id="FNAP01000002">
    <property type="protein sequence ID" value="SDD90592.1"/>
    <property type="molecule type" value="Genomic_DNA"/>
</dbReference>